<evidence type="ECO:0000256" key="2">
    <source>
        <dbReference type="ARBA" id="ARBA00010442"/>
    </source>
</evidence>
<dbReference type="PANTHER" id="PTHR30625:SF17">
    <property type="entry name" value="TOLQ-RELATED"/>
    <property type="match status" value="1"/>
</dbReference>
<dbReference type="AlphaFoldDB" id="A0A0F9SUY5"/>
<keyword evidence="5 7" id="KW-1133">Transmembrane helix</keyword>
<feature type="domain" description="MotA/TolQ/ExbB proton channel" evidence="8">
    <location>
        <begin position="2"/>
        <end position="77"/>
    </location>
</feature>
<comment type="similarity">
    <text evidence="2">Belongs to the ExbB/TolQ family.</text>
</comment>
<feature type="non-terminal residue" evidence="9">
    <location>
        <position position="1"/>
    </location>
</feature>
<dbReference type="InterPro" id="IPR002898">
    <property type="entry name" value="MotA_ExbB_proton_chnl"/>
</dbReference>
<sequence>WLNLIGNVAPMLGLMGTVLGMIGAFFKIVETGQVDATSIAGPIGIALVTTLLGLGVAIPALTFFAILRNRIDAITSEAMVICQELISTFRPAGRE</sequence>
<dbReference type="PANTHER" id="PTHR30625">
    <property type="entry name" value="PROTEIN TOLQ"/>
    <property type="match status" value="1"/>
</dbReference>
<comment type="caution">
    <text evidence="9">The sequence shown here is derived from an EMBL/GenBank/DDBJ whole genome shotgun (WGS) entry which is preliminary data.</text>
</comment>
<dbReference type="EMBL" id="LAZR01000500">
    <property type="protein sequence ID" value="KKN66457.1"/>
    <property type="molecule type" value="Genomic_DNA"/>
</dbReference>
<evidence type="ECO:0000259" key="8">
    <source>
        <dbReference type="Pfam" id="PF01618"/>
    </source>
</evidence>
<dbReference type="GO" id="GO:0017038">
    <property type="term" value="P:protein import"/>
    <property type="evidence" value="ECO:0007669"/>
    <property type="project" value="TreeGrafter"/>
</dbReference>
<organism evidence="9">
    <name type="scientific">marine sediment metagenome</name>
    <dbReference type="NCBI Taxonomy" id="412755"/>
    <lineage>
        <taxon>unclassified sequences</taxon>
        <taxon>metagenomes</taxon>
        <taxon>ecological metagenomes</taxon>
    </lineage>
</organism>
<evidence type="ECO:0000313" key="9">
    <source>
        <dbReference type="EMBL" id="KKN66457.1"/>
    </source>
</evidence>
<proteinExistence type="inferred from homology"/>
<feature type="transmembrane region" description="Helical" evidence="7">
    <location>
        <begin position="12"/>
        <end position="29"/>
    </location>
</feature>
<evidence type="ECO:0000256" key="1">
    <source>
        <dbReference type="ARBA" id="ARBA00004651"/>
    </source>
</evidence>
<dbReference type="Pfam" id="PF01618">
    <property type="entry name" value="MotA_ExbB"/>
    <property type="match status" value="1"/>
</dbReference>
<evidence type="ECO:0000256" key="3">
    <source>
        <dbReference type="ARBA" id="ARBA00022475"/>
    </source>
</evidence>
<dbReference type="InterPro" id="IPR050790">
    <property type="entry name" value="ExbB/TolQ_transport"/>
</dbReference>
<evidence type="ECO:0000256" key="4">
    <source>
        <dbReference type="ARBA" id="ARBA00022692"/>
    </source>
</evidence>
<protein>
    <recommendedName>
        <fullName evidence="8">MotA/TolQ/ExbB proton channel domain-containing protein</fullName>
    </recommendedName>
</protein>
<comment type="subcellular location">
    <subcellularLocation>
        <location evidence="1">Cell membrane</location>
        <topology evidence="1">Multi-pass membrane protein</topology>
    </subcellularLocation>
</comment>
<dbReference type="GO" id="GO:0005886">
    <property type="term" value="C:plasma membrane"/>
    <property type="evidence" value="ECO:0007669"/>
    <property type="project" value="UniProtKB-SubCell"/>
</dbReference>
<name>A0A0F9SUY5_9ZZZZ</name>
<keyword evidence="6 7" id="KW-0472">Membrane</keyword>
<accession>A0A0F9SUY5</accession>
<evidence type="ECO:0000256" key="6">
    <source>
        <dbReference type="ARBA" id="ARBA00023136"/>
    </source>
</evidence>
<feature type="transmembrane region" description="Helical" evidence="7">
    <location>
        <begin position="41"/>
        <end position="67"/>
    </location>
</feature>
<evidence type="ECO:0000256" key="5">
    <source>
        <dbReference type="ARBA" id="ARBA00022989"/>
    </source>
</evidence>
<gene>
    <name evidence="9" type="ORF">LCGC14_0471140</name>
</gene>
<keyword evidence="4 7" id="KW-0812">Transmembrane</keyword>
<reference evidence="9" key="1">
    <citation type="journal article" date="2015" name="Nature">
        <title>Complex archaea that bridge the gap between prokaryotes and eukaryotes.</title>
        <authorList>
            <person name="Spang A."/>
            <person name="Saw J.H."/>
            <person name="Jorgensen S.L."/>
            <person name="Zaremba-Niedzwiedzka K."/>
            <person name="Martijn J."/>
            <person name="Lind A.E."/>
            <person name="van Eijk R."/>
            <person name="Schleper C."/>
            <person name="Guy L."/>
            <person name="Ettema T.J."/>
        </authorList>
    </citation>
    <scope>NUCLEOTIDE SEQUENCE</scope>
</reference>
<evidence type="ECO:0000256" key="7">
    <source>
        <dbReference type="SAM" id="Phobius"/>
    </source>
</evidence>
<keyword evidence="3" id="KW-1003">Cell membrane</keyword>